<dbReference type="Pfam" id="PF11003">
    <property type="entry name" value="DUF2842"/>
    <property type="match status" value="1"/>
</dbReference>
<evidence type="ECO:0000313" key="3">
    <source>
        <dbReference type="Proteomes" id="UP000215405"/>
    </source>
</evidence>
<keyword evidence="3" id="KW-1185">Reference proteome</keyword>
<sequence length="75" mass="8625">MRPNLRTLVGSILLILLTLFYAWLTVAVASARLAESSGLTHLIFFATTGLFWILPAMWLVRWMYRPRENNGSRDD</sequence>
<keyword evidence="1" id="KW-0812">Transmembrane</keyword>
<evidence type="ECO:0008006" key="4">
    <source>
        <dbReference type="Google" id="ProtNLM"/>
    </source>
</evidence>
<evidence type="ECO:0000313" key="2">
    <source>
        <dbReference type="EMBL" id="OXT01479.1"/>
    </source>
</evidence>
<keyword evidence="1" id="KW-0472">Membrane</keyword>
<accession>A0A231UZU8</accession>
<dbReference type="AlphaFoldDB" id="A0A231UZU8"/>
<dbReference type="InterPro" id="IPR021265">
    <property type="entry name" value="DUF2842"/>
</dbReference>
<organism evidence="2 3">
    <name type="scientific">Notoacmeibacter marinus</name>
    <dbReference type="NCBI Taxonomy" id="1876515"/>
    <lineage>
        <taxon>Bacteria</taxon>
        <taxon>Pseudomonadati</taxon>
        <taxon>Pseudomonadota</taxon>
        <taxon>Alphaproteobacteria</taxon>
        <taxon>Hyphomicrobiales</taxon>
        <taxon>Notoacmeibacteraceae</taxon>
        <taxon>Notoacmeibacter</taxon>
    </lineage>
</organism>
<dbReference type="RefSeq" id="WP_094075450.1">
    <property type="nucleotide sequence ID" value="NZ_NBYO01000001.1"/>
</dbReference>
<comment type="caution">
    <text evidence="2">The sequence shown here is derived from an EMBL/GenBank/DDBJ whole genome shotgun (WGS) entry which is preliminary data.</text>
</comment>
<evidence type="ECO:0000256" key="1">
    <source>
        <dbReference type="SAM" id="Phobius"/>
    </source>
</evidence>
<feature type="transmembrane region" description="Helical" evidence="1">
    <location>
        <begin position="43"/>
        <end position="64"/>
    </location>
</feature>
<reference evidence="3" key="1">
    <citation type="journal article" date="2017" name="Int. J. Syst. Evol. Microbiol.">
        <title>Notoacmeibacter marinus gen. nov., sp. nov., isolated from the gut of a limpet and proposal of Notoacmeibacteraceae fam. nov. in the order Rhizobiales of the class Alphaproteobacteria.</title>
        <authorList>
            <person name="Huang Z."/>
            <person name="Guo F."/>
            <person name="Lai Q."/>
        </authorList>
    </citation>
    <scope>NUCLEOTIDE SEQUENCE [LARGE SCALE GENOMIC DNA]</scope>
    <source>
        <strain evidence="3">XMTR2A4</strain>
    </source>
</reference>
<dbReference type="EMBL" id="NBYO01000001">
    <property type="protein sequence ID" value="OXT01479.1"/>
    <property type="molecule type" value="Genomic_DNA"/>
</dbReference>
<protein>
    <recommendedName>
        <fullName evidence="4">DUF2842 domain-containing protein</fullName>
    </recommendedName>
</protein>
<proteinExistence type="predicted"/>
<name>A0A231UZU8_9HYPH</name>
<keyword evidence="1" id="KW-1133">Transmembrane helix</keyword>
<dbReference type="Proteomes" id="UP000215405">
    <property type="component" value="Unassembled WGS sequence"/>
</dbReference>
<gene>
    <name evidence="2" type="ORF">B7H23_00385</name>
</gene>